<dbReference type="AlphaFoldDB" id="A0A3N1KSU7"/>
<evidence type="ECO:0000259" key="6">
    <source>
        <dbReference type="PROSITE" id="PS50931"/>
    </source>
</evidence>
<keyword evidence="4" id="KW-0804">Transcription</keyword>
<feature type="domain" description="HTH lysR-type" evidence="6">
    <location>
        <begin position="2"/>
        <end position="59"/>
    </location>
</feature>
<dbReference type="OrthoDB" id="9806538at2"/>
<evidence type="ECO:0000256" key="5">
    <source>
        <dbReference type="SAM" id="MobiDB-lite"/>
    </source>
</evidence>
<dbReference type="RefSeq" id="WP_123693408.1">
    <property type="nucleotide sequence ID" value="NZ_AP019700.1"/>
</dbReference>
<evidence type="ECO:0000313" key="7">
    <source>
        <dbReference type="EMBL" id="ROP83661.1"/>
    </source>
</evidence>
<organism evidence="7 8">
    <name type="scientific">Stella humosa</name>
    <dbReference type="NCBI Taxonomy" id="94"/>
    <lineage>
        <taxon>Bacteria</taxon>
        <taxon>Pseudomonadati</taxon>
        <taxon>Pseudomonadota</taxon>
        <taxon>Alphaproteobacteria</taxon>
        <taxon>Rhodospirillales</taxon>
        <taxon>Stellaceae</taxon>
        <taxon>Stella</taxon>
    </lineage>
</organism>
<dbReference type="SUPFAM" id="SSF46785">
    <property type="entry name" value="Winged helix' DNA-binding domain"/>
    <property type="match status" value="1"/>
</dbReference>
<keyword evidence="2" id="KW-0805">Transcription regulation</keyword>
<dbReference type="PRINTS" id="PR00039">
    <property type="entry name" value="HTHLYSR"/>
</dbReference>
<protein>
    <submittedName>
        <fullName evidence="7">DNA-binding transcriptional LysR family regulator</fullName>
    </submittedName>
</protein>
<evidence type="ECO:0000256" key="2">
    <source>
        <dbReference type="ARBA" id="ARBA00023015"/>
    </source>
</evidence>
<keyword evidence="3 7" id="KW-0238">DNA-binding</keyword>
<comment type="caution">
    <text evidence="7">The sequence shown here is derived from an EMBL/GenBank/DDBJ whole genome shotgun (WGS) entry which is preliminary data.</text>
</comment>
<dbReference type="PANTHER" id="PTHR30427">
    <property type="entry name" value="TRANSCRIPTIONAL ACTIVATOR PROTEIN LYSR"/>
    <property type="match status" value="1"/>
</dbReference>
<proteinExistence type="inferred from homology"/>
<keyword evidence="8" id="KW-1185">Reference proteome</keyword>
<dbReference type="Pfam" id="PF00126">
    <property type="entry name" value="HTH_1"/>
    <property type="match status" value="1"/>
</dbReference>
<dbReference type="InterPro" id="IPR037424">
    <property type="entry name" value="NocR_PBP2"/>
</dbReference>
<dbReference type="SUPFAM" id="SSF53850">
    <property type="entry name" value="Periplasmic binding protein-like II"/>
    <property type="match status" value="1"/>
</dbReference>
<dbReference type="EMBL" id="RJKX01000016">
    <property type="protein sequence ID" value="ROP83661.1"/>
    <property type="molecule type" value="Genomic_DNA"/>
</dbReference>
<reference evidence="7 8" key="1">
    <citation type="submission" date="2018-11" db="EMBL/GenBank/DDBJ databases">
        <title>Genomic Encyclopedia of Type Strains, Phase IV (KMG-IV): sequencing the most valuable type-strain genomes for metagenomic binning, comparative biology and taxonomic classification.</title>
        <authorList>
            <person name="Goeker M."/>
        </authorList>
    </citation>
    <scope>NUCLEOTIDE SEQUENCE [LARGE SCALE GENOMIC DNA]</scope>
    <source>
        <strain evidence="7 8">DSM 5900</strain>
    </source>
</reference>
<dbReference type="Gene3D" id="3.40.190.290">
    <property type="match status" value="1"/>
</dbReference>
<dbReference type="InterPro" id="IPR005119">
    <property type="entry name" value="LysR_subst-bd"/>
</dbReference>
<dbReference type="GO" id="GO:0003700">
    <property type="term" value="F:DNA-binding transcription factor activity"/>
    <property type="evidence" value="ECO:0007669"/>
    <property type="project" value="InterPro"/>
</dbReference>
<feature type="region of interest" description="Disordered" evidence="5">
    <location>
        <begin position="306"/>
        <end position="348"/>
    </location>
</feature>
<dbReference type="InterPro" id="IPR000847">
    <property type="entry name" value="LysR_HTH_N"/>
</dbReference>
<dbReference type="GO" id="GO:0010628">
    <property type="term" value="P:positive regulation of gene expression"/>
    <property type="evidence" value="ECO:0007669"/>
    <property type="project" value="TreeGrafter"/>
</dbReference>
<dbReference type="PROSITE" id="PS50931">
    <property type="entry name" value="HTH_LYSR"/>
    <property type="match status" value="1"/>
</dbReference>
<dbReference type="InterPro" id="IPR036390">
    <property type="entry name" value="WH_DNA-bd_sf"/>
</dbReference>
<sequence length="348" mass="38373">MVTMRQLEAFCAVIDHQTVTEAARFMRLSQPAVSKLVAGLEQDTGLALFRRERRRLVPTEEGMILHRQAQDIFARLHDIGRLSEELRNLASGRLNVVTMMALGRTFLPDAMSSFLRERPAVMASLHIRSSRTVVDQIVAQQADLGFTMLPVEHPAVSARLLCRLRGVCVLPPGHRLCRSSAIDASDLAGERFVSFSMDSTMRRRVDRVFDAQGVARQLMVDAYISTAACSFVANGMGVSVVEPFTAWDFARQGLVEVRPFRPEVVFDFRMLQPANKPPALLVDAFATHVERALADHVRRTGAEFATCEPDADRPARGRGRTLPGPGGESAGKPDSDGKGRPMAPIRRG</sequence>
<evidence type="ECO:0000256" key="4">
    <source>
        <dbReference type="ARBA" id="ARBA00023163"/>
    </source>
</evidence>
<evidence type="ECO:0000313" key="8">
    <source>
        <dbReference type="Proteomes" id="UP000278222"/>
    </source>
</evidence>
<dbReference type="Gene3D" id="1.10.10.10">
    <property type="entry name" value="Winged helix-like DNA-binding domain superfamily/Winged helix DNA-binding domain"/>
    <property type="match status" value="1"/>
</dbReference>
<comment type="similarity">
    <text evidence="1">Belongs to the LysR transcriptional regulatory family.</text>
</comment>
<dbReference type="Proteomes" id="UP000278222">
    <property type="component" value="Unassembled WGS sequence"/>
</dbReference>
<name>A0A3N1KSU7_9PROT</name>
<accession>A0A3N1KSU7</accession>
<evidence type="ECO:0000256" key="1">
    <source>
        <dbReference type="ARBA" id="ARBA00009437"/>
    </source>
</evidence>
<dbReference type="FunFam" id="1.10.10.10:FF:000001">
    <property type="entry name" value="LysR family transcriptional regulator"/>
    <property type="match status" value="1"/>
</dbReference>
<dbReference type="PANTHER" id="PTHR30427:SF1">
    <property type="entry name" value="TRANSCRIPTIONAL ACTIVATOR PROTEIN LYSR"/>
    <property type="match status" value="1"/>
</dbReference>
<dbReference type="InterPro" id="IPR036388">
    <property type="entry name" value="WH-like_DNA-bd_sf"/>
</dbReference>
<evidence type="ECO:0000256" key="3">
    <source>
        <dbReference type="ARBA" id="ARBA00023125"/>
    </source>
</evidence>
<dbReference type="Pfam" id="PF03466">
    <property type="entry name" value="LysR_substrate"/>
    <property type="match status" value="1"/>
</dbReference>
<dbReference type="CDD" id="cd08415">
    <property type="entry name" value="PBP2_LysR_opines_like"/>
    <property type="match status" value="1"/>
</dbReference>
<dbReference type="GO" id="GO:0043565">
    <property type="term" value="F:sequence-specific DNA binding"/>
    <property type="evidence" value="ECO:0007669"/>
    <property type="project" value="TreeGrafter"/>
</dbReference>
<gene>
    <name evidence="7" type="ORF">EDC65_4310</name>
</gene>